<organism evidence="1">
    <name type="scientific">marine metagenome</name>
    <dbReference type="NCBI Taxonomy" id="408172"/>
    <lineage>
        <taxon>unclassified sequences</taxon>
        <taxon>metagenomes</taxon>
        <taxon>ecological metagenomes</taxon>
    </lineage>
</organism>
<dbReference type="Pfam" id="PF15892">
    <property type="entry name" value="BNR_4"/>
    <property type="match status" value="1"/>
</dbReference>
<feature type="non-terminal residue" evidence="1">
    <location>
        <position position="253"/>
    </location>
</feature>
<name>A0A381Z491_9ZZZZ</name>
<protein>
    <recommendedName>
        <fullName evidence="2">Sialidase domain-containing protein</fullName>
    </recommendedName>
</protein>
<evidence type="ECO:0000313" key="1">
    <source>
        <dbReference type="EMBL" id="SVA84030.1"/>
    </source>
</evidence>
<sequence>MKVPIPILKIFPVLLLCSSLDVNGETNQRSPKNPTSSEYQDHFAEDGGIAATSGLINPHAWHHDGKTYVVYQGKMNAPTITSYDHRKPKGERWAPNVKVGVNPLGNTDTHGTPSMLIDKQGYIHVFFGSHGRRQMYSRSQRPYDITEWDKMPPVSLQMTYPCGAMLDNGTMLLIGRAGRGHVSPWVELTSSDSGKTWSEERPIVDFRPHALYGTVKSGVDGKTVHFTWSLQAKGDLIVGTSAELLYKSRGDYG</sequence>
<gene>
    <name evidence="1" type="ORF">METZ01_LOCUS136884</name>
</gene>
<proteinExistence type="predicted"/>
<evidence type="ECO:0008006" key="2">
    <source>
        <dbReference type="Google" id="ProtNLM"/>
    </source>
</evidence>
<dbReference type="AlphaFoldDB" id="A0A381Z491"/>
<reference evidence="1" key="1">
    <citation type="submission" date="2018-05" db="EMBL/GenBank/DDBJ databases">
        <authorList>
            <person name="Lanie J.A."/>
            <person name="Ng W.-L."/>
            <person name="Kazmierczak K.M."/>
            <person name="Andrzejewski T.M."/>
            <person name="Davidsen T.M."/>
            <person name="Wayne K.J."/>
            <person name="Tettelin H."/>
            <person name="Glass J.I."/>
            <person name="Rusch D."/>
            <person name="Podicherti R."/>
            <person name="Tsui H.-C.T."/>
            <person name="Winkler M.E."/>
        </authorList>
    </citation>
    <scope>NUCLEOTIDE SEQUENCE</scope>
</reference>
<accession>A0A381Z491</accession>
<dbReference type="SUPFAM" id="SSF89372">
    <property type="entry name" value="Fucose-specific lectin"/>
    <property type="match status" value="1"/>
</dbReference>
<dbReference type="Gene3D" id="2.120.10.10">
    <property type="match status" value="1"/>
</dbReference>
<dbReference type="EMBL" id="UINC01019880">
    <property type="protein sequence ID" value="SVA84030.1"/>
    <property type="molecule type" value="Genomic_DNA"/>
</dbReference>